<dbReference type="Gene3D" id="3.30.530.20">
    <property type="match status" value="1"/>
</dbReference>
<organism evidence="1 2">
    <name type="scientific">Pengzhenrongella frigida</name>
    <dbReference type="NCBI Taxonomy" id="1259133"/>
    <lineage>
        <taxon>Bacteria</taxon>
        <taxon>Bacillati</taxon>
        <taxon>Actinomycetota</taxon>
        <taxon>Actinomycetes</taxon>
        <taxon>Micrococcales</taxon>
        <taxon>Pengzhenrongella</taxon>
    </lineage>
</organism>
<dbReference type="EMBL" id="SDWW01000047">
    <property type="protein sequence ID" value="RYV49926.1"/>
    <property type="molecule type" value="Genomic_DNA"/>
</dbReference>
<dbReference type="Pfam" id="PF10604">
    <property type="entry name" value="Polyketide_cyc2"/>
    <property type="match status" value="1"/>
</dbReference>
<keyword evidence="2" id="KW-1185">Reference proteome</keyword>
<dbReference type="AlphaFoldDB" id="A0A4Q5MWG5"/>
<dbReference type="SUPFAM" id="SSF55961">
    <property type="entry name" value="Bet v1-like"/>
    <property type="match status" value="1"/>
</dbReference>
<evidence type="ECO:0000313" key="2">
    <source>
        <dbReference type="Proteomes" id="UP000293764"/>
    </source>
</evidence>
<dbReference type="InterPro" id="IPR023393">
    <property type="entry name" value="START-like_dom_sf"/>
</dbReference>
<dbReference type="InterPro" id="IPR019587">
    <property type="entry name" value="Polyketide_cyclase/dehydratase"/>
</dbReference>
<gene>
    <name evidence="1" type="ORF">EUA98_16290</name>
</gene>
<evidence type="ECO:0000313" key="1">
    <source>
        <dbReference type="EMBL" id="RYV49926.1"/>
    </source>
</evidence>
<name>A0A4Q5MWG5_9MICO</name>
<comment type="caution">
    <text evidence="1">The sequence shown here is derived from an EMBL/GenBank/DDBJ whole genome shotgun (WGS) entry which is preliminary data.</text>
</comment>
<dbReference type="OrthoDB" id="4823586at2"/>
<evidence type="ECO:0008006" key="3">
    <source>
        <dbReference type="Google" id="ProtNLM"/>
    </source>
</evidence>
<sequence length="160" mass="16800">MATPAGPAVSISRTLPLDASDAWALLSDVRNHARWIPMTRIEVRGLPLAAGSKVIATSGPFATRGTPGLQDRMRLDRLEPPTAQAAGVAVFTKVGPLLLGTAEVRVAALGAGTSRATWVEDVHLAGPLPAALTRRVLAPVLAGMVRFALWRVAREVAATR</sequence>
<protein>
    <recommendedName>
        <fullName evidence="3">SRPBCC family protein</fullName>
    </recommendedName>
</protein>
<accession>A0A4Q5MWG5</accession>
<dbReference type="RefSeq" id="WP_130103751.1">
    <property type="nucleotide sequence ID" value="NZ_SDWW01000047.1"/>
</dbReference>
<reference evidence="1 2" key="1">
    <citation type="submission" date="2019-01" db="EMBL/GenBank/DDBJ databases">
        <title>Novel species of Cellulomonas.</title>
        <authorList>
            <person name="Liu Q."/>
            <person name="Xin Y.-H."/>
        </authorList>
    </citation>
    <scope>NUCLEOTIDE SEQUENCE [LARGE SCALE GENOMIC DNA]</scope>
    <source>
        <strain evidence="1 2">HLT2-17</strain>
    </source>
</reference>
<proteinExistence type="predicted"/>
<dbReference type="Proteomes" id="UP000293764">
    <property type="component" value="Unassembled WGS sequence"/>
</dbReference>